<dbReference type="Proteomes" id="UP000056209">
    <property type="component" value="Unassembled WGS sequence"/>
</dbReference>
<evidence type="ECO:0000256" key="1">
    <source>
        <dbReference type="SAM" id="MobiDB-lite"/>
    </source>
</evidence>
<feature type="region of interest" description="Disordered" evidence="1">
    <location>
        <begin position="1"/>
        <end position="52"/>
    </location>
</feature>
<protein>
    <submittedName>
        <fullName evidence="2">Uncharacterized protein</fullName>
    </submittedName>
</protein>
<dbReference type="AlphaFoldDB" id="A0A100HQ75"/>
<evidence type="ECO:0000313" key="2">
    <source>
        <dbReference type="EMBL" id="GAQ23705.1"/>
    </source>
</evidence>
<comment type="caution">
    <text evidence="2">The sequence shown here is derived from an EMBL/GenBank/DDBJ whole genome shotgun (WGS) entry which is preliminary data.</text>
</comment>
<dbReference type="EMBL" id="BCMS01000004">
    <property type="protein sequence ID" value="GAQ23705.1"/>
    <property type="molecule type" value="Genomic_DNA"/>
</dbReference>
<reference evidence="3" key="1">
    <citation type="submission" date="2015-11" db="EMBL/GenBank/DDBJ databases">
        <title>Draft Genome Sequence of the Radioresistant Bacterium Deinococcus grandis, Isolated from Freshwater Fish in Japan.</title>
        <authorList>
            <person name="Satoh K."/>
            <person name="Onodera T."/>
            <person name="Omoso K."/>
            <person name="Takeda-Yano K."/>
            <person name="Katayama T."/>
            <person name="Oono Y."/>
            <person name="Narumi I."/>
        </authorList>
    </citation>
    <scope>NUCLEOTIDE SEQUENCE [LARGE SCALE GENOMIC DNA]</scope>
    <source>
        <strain evidence="3">ATCC 43672</strain>
    </source>
</reference>
<gene>
    <name evidence="2" type="ORF">DEIGR_320119</name>
</gene>
<proteinExistence type="predicted"/>
<sequence length="387" mass="42282">MPAPYAARAGRAQAGGVRGAGRPAPRPENHAGRARAETRPGAPAAVADQPSPVLPRAVPSLAGVRPLVLQADLDAAERMYEEGKRNDPVPLVTPLLGTVLPDPGPDGTLDQRLQRALNTTLRTDGWTLSVQNERGHLHFRGETDVSCTIDLHRLHAALWPVDRHLLPGLLFALEVGSSRVTPIVGPHGASLVCQQHFNTDALAEYTLLERFERPDLVLTERDAVRAARRLGIPHGQQVQDALPWPYFRDLLNLEDTLARLEQVLPRVPALGPLLTLLPELHAADDAFLPPTDDEWSDLFHDPIPHTFLTITGGDDDLSLDTVNEFLQNHWECGNVSPQWCVQVGRDGEGHDRLAAYLQHAPRIAELSAKCVGVLDLANRSLPAPKRT</sequence>
<organism evidence="2 3">
    <name type="scientific">Deinococcus grandis</name>
    <dbReference type="NCBI Taxonomy" id="57498"/>
    <lineage>
        <taxon>Bacteria</taxon>
        <taxon>Thermotogati</taxon>
        <taxon>Deinococcota</taxon>
        <taxon>Deinococci</taxon>
        <taxon>Deinococcales</taxon>
        <taxon>Deinococcaceae</taxon>
        <taxon>Deinococcus</taxon>
    </lineage>
</organism>
<accession>A0A100HQ75</accession>
<keyword evidence="3" id="KW-1185">Reference proteome</keyword>
<evidence type="ECO:0000313" key="3">
    <source>
        <dbReference type="Proteomes" id="UP000056209"/>
    </source>
</evidence>
<feature type="compositionally biased region" description="Basic and acidic residues" evidence="1">
    <location>
        <begin position="25"/>
        <end position="38"/>
    </location>
</feature>
<feature type="compositionally biased region" description="Low complexity" evidence="1">
    <location>
        <begin position="1"/>
        <end position="23"/>
    </location>
</feature>
<name>A0A100HQ75_9DEIO</name>